<organism evidence="3 4">
    <name type="scientific">Ramazzottius varieornatus</name>
    <name type="common">Water bear</name>
    <name type="synonym">Tardigrade</name>
    <dbReference type="NCBI Taxonomy" id="947166"/>
    <lineage>
        <taxon>Eukaryota</taxon>
        <taxon>Metazoa</taxon>
        <taxon>Ecdysozoa</taxon>
        <taxon>Tardigrada</taxon>
        <taxon>Eutardigrada</taxon>
        <taxon>Parachela</taxon>
        <taxon>Hypsibioidea</taxon>
        <taxon>Ramazzottiidae</taxon>
        <taxon>Ramazzottius</taxon>
    </lineage>
</organism>
<feature type="compositionally biased region" description="Low complexity" evidence="1">
    <location>
        <begin position="277"/>
        <end position="307"/>
    </location>
</feature>
<gene>
    <name evidence="3" type="primary">RvY_05163-1</name>
    <name evidence="3" type="synonym">RvY_05163.1</name>
    <name evidence="3" type="ORF">RvY_05163</name>
</gene>
<evidence type="ECO:0000256" key="1">
    <source>
        <dbReference type="SAM" id="MobiDB-lite"/>
    </source>
</evidence>
<dbReference type="Proteomes" id="UP000186922">
    <property type="component" value="Unassembled WGS sequence"/>
</dbReference>
<proteinExistence type="predicted"/>
<evidence type="ECO:0000313" key="4">
    <source>
        <dbReference type="Proteomes" id="UP000186922"/>
    </source>
</evidence>
<feature type="region of interest" description="Disordered" evidence="1">
    <location>
        <begin position="269"/>
        <end position="343"/>
    </location>
</feature>
<dbReference type="STRING" id="947166.A0A1D1UXN9"/>
<dbReference type="AlphaFoldDB" id="A0A1D1UXN9"/>
<keyword evidence="2" id="KW-0472">Membrane</keyword>
<accession>A0A1D1UXN9</accession>
<name>A0A1D1UXN9_RAMVA</name>
<keyword evidence="2" id="KW-1133">Transmembrane helix</keyword>
<sequence>MIVHFFIMALTDIFIAKSHSILGILLVSFIVAVSGRVKQYQGFAPWEAALVPAGTFIPLSEVAHNLPGFPASLKPSALAAQLDADAAQTIVESVVEEVFTHGVHRPSPSKRYLAGIVPLGSMRLPMGIFVPESAADDILASTNTSTRIRKKVSASVRKVVRRLQTEVSAVKDNRRAFQYRRAFNGLSPLEAVYIPRGYYIPLTSLTNGLSGHSVHSAKAIVDLNYLSGIKPLDVISLPGGIFVPHRMNGFPDALPEIIPAKPTGAPLGNGDIVATFPPDATTVSSTAATSTPTSGNPGNNNNTNGDPTMPPEEPPVTDAPATTPSSSATTPSGNGNSTGSLECVPGPNLIPGCTTSNSGTLSTIATAASPAANSSATTPAALVEDFSLGSTATSVNVTTSTVDAFPSVLSPNTSATFGPQVTPQSNGDTPPVPSGSITAPPPSLPSPVTHGTSAIPDGASA</sequence>
<keyword evidence="4" id="KW-1185">Reference proteome</keyword>
<comment type="caution">
    <text evidence="3">The sequence shown here is derived from an EMBL/GenBank/DDBJ whole genome shotgun (WGS) entry which is preliminary data.</text>
</comment>
<dbReference type="EMBL" id="BDGG01000002">
    <property type="protein sequence ID" value="GAU93185.1"/>
    <property type="molecule type" value="Genomic_DNA"/>
</dbReference>
<evidence type="ECO:0000313" key="3">
    <source>
        <dbReference type="EMBL" id="GAU93185.1"/>
    </source>
</evidence>
<keyword evidence="2" id="KW-0812">Transmembrane</keyword>
<evidence type="ECO:0000256" key="2">
    <source>
        <dbReference type="SAM" id="Phobius"/>
    </source>
</evidence>
<feature type="compositionally biased region" description="Polar residues" evidence="1">
    <location>
        <begin position="415"/>
        <end position="428"/>
    </location>
</feature>
<feature type="compositionally biased region" description="Low complexity" evidence="1">
    <location>
        <begin position="319"/>
        <end position="340"/>
    </location>
</feature>
<protein>
    <submittedName>
        <fullName evidence="3">Uncharacterized protein</fullName>
    </submittedName>
</protein>
<feature type="region of interest" description="Disordered" evidence="1">
    <location>
        <begin position="415"/>
        <end position="461"/>
    </location>
</feature>
<feature type="transmembrane region" description="Helical" evidence="2">
    <location>
        <begin position="6"/>
        <end position="33"/>
    </location>
</feature>
<dbReference type="OrthoDB" id="10622675at2759"/>
<reference evidence="3 4" key="1">
    <citation type="journal article" date="2016" name="Nat. Commun.">
        <title>Extremotolerant tardigrade genome and improved radiotolerance of human cultured cells by tardigrade-unique protein.</title>
        <authorList>
            <person name="Hashimoto T."/>
            <person name="Horikawa D.D."/>
            <person name="Saito Y."/>
            <person name="Kuwahara H."/>
            <person name="Kozuka-Hata H."/>
            <person name="Shin-I T."/>
            <person name="Minakuchi Y."/>
            <person name="Ohishi K."/>
            <person name="Motoyama A."/>
            <person name="Aizu T."/>
            <person name="Enomoto A."/>
            <person name="Kondo K."/>
            <person name="Tanaka S."/>
            <person name="Hara Y."/>
            <person name="Koshikawa S."/>
            <person name="Sagara H."/>
            <person name="Miura T."/>
            <person name="Yokobori S."/>
            <person name="Miyagawa K."/>
            <person name="Suzuki Y."/>
            <person name="Kubo T."/>
            <person name="Oyama M."/>
            <person name="Kohara Y."/>
            <person name="Fujiyama A."/>
            <person name="Arakawa K."/>
            <person name="Katayama T."/>
            <person name="Toyoda A."/>
            <person name="Kunieda T."/>
        </authorList>
    </citation>
    <scope>NUCLEOTIDE SEQUENCE [LARGE SCALE GENOMIC DNA]</scope>
    <source>
        <strain evidence="3 4">YOKOZUNA-1</strain>
    </source>
</reference>